<reference evidence="1" key="2">
    <citation type="submission" date="2020-09" db="EMBL/GenBank/DDBJ databases">
        <authorList>
            <person name="Sun Q."/>
            <person name="Kim S."/>
        </authorList>
    </citation>
    <scope>NUCLEOTIDE SEQUENCE</scope>
    <source>
        <strain evidence="1">KCTC 32296</strain>
    </source>
</reference>
<sequence length="209" mass="22419">MDYVAARNNMVESQVRVNDVTDMALQRAMRHVERERLCAQSQGFAAYGEVEAMIAPNRYLMKARDISKLMHVLSPKAGESVLAIAAPYAGAVLAHAGLDVIVQEEDARTLAVVEPYLKTLGVKTQTQGFATPVAGEYDLIIIEGAVSEVPDAWLKALKIGGRLGVVVRTSAVGKATVFTKLDSGVSAGEVFDSSPSILSGFEKTKSFVF</sequence>
<evidence type="ECO:0000313" key="2">
    <source>
        <dbReference type="Proteomes" id="UP000662572"/>
    </source>
</evidence>
<comment type="caution">
    <text evidence="1">The sequence shown here is derived from an EMBL/GenBank/DDBJ whole genome shotgun (WGS) entry which is preliminary data.</text>
</comment>
<reference evidence="1" key="1">
    <citation type="journal article" date="2014" name="Int. J. Syst. Evol. Microbiol.">
        <title>Complete genome sequence of Corynebacterium casei LMG S-19264T (=DSM 44701T), isolated from a smear-ripened cheese.</title>
        <authorList>
            <consortium name="US DOE Joint Genome Institute (JGI-PGF)"/>
            <person name="Walter F."/>
            <person name="Albersmeier A."/>
            <person name="Kalinowski J."/>
            <person name="Ruckert C."/>
        </authorList>
    </citation>
    <scope>NUCLEOTIDE SEQUENCE</scope>
    <source>
        <strain evidence="1">KCTC 32296</strain>
    </source>
</reference>
<name>A0A918QAA2_9CAUL</name>
<proteinExistence type="predicted"/>
<dbReference type="SUPFAM" id="SSF53335">
    <property type="entry name" value="S-adenosyl-L-methionine-dependent methyltransferases"/>
    <property type="match status" value="1"/>
</dbReference>
<gene>
    <name evidence="1" type="ORF">GCM10011273_24030</name>
</gene>
<accession>A0A918QAA2</accession>
<keyword evidence="2" id="KW-1185">Reference proteome</keyword>
<dbReference type="Pfam" id="PF01135">
    <property type="entry name" value="PCMT"/>
    <property type="match status" value="1"/>
</dbReference>
<organism evidence="1 2">
    <name type="scientific">Asticcacaulis endophyticus</name>
    <dbReference type="NCBI Taxonomy" id="1395890"/>
    <lineage>
        <taxon>Bacteria</taxon>
        <taxon>Pseudomonadati</taxon>
        <taxon>Pseudomonadota</taxon>
        <taxon>Alphaproteobacteria</taxon>
        <taxon>Caulobacterales</taxon>
        <taxon>Caulobacteraceae</taxon>
        <taxon>Asticcacaulis</taxon>
    </lineage>
</organism>
<evidence type="ECO:0000313" key="1">
    <source>
        <dbReference type="EMBL" id="GGZ36887.1"/>
    </source>
</evidence>
<dbReference type="Proteomes" id="UP000662572">
    <property type="component" value="Unassembled WGS sequence"/>
</dbReference>
<dbReference type="Gene3D" id="3.40.50.150">
    <property type="entry name" value="Vaccinia Virus protein VP39"/>
    <property type="match status" value="1"/>
</dbReference>
<dbReference type="EMBL" id="BMZB01000003">
    <property type="protein sequence ID" value="GGZ36887.1"/>
    <property type="molecule type" value="Genomic_DNA"/>
</dbReference>
<dbReference type="RefSeq" id="WP_189486847.1">
    <property type="nucleotide sequence ID" value="NZ_BMZB01000003.1"/>
</dbReference>
<dbReference type="InterPro" id="IPR029063">
    <property type="entry name" value="SAM-dependent_MTases_sf"/>
</dbReference>
<protein>
    <submittedName>
        <fullName evidence="1">Protein-L-isoaspartate O-methyltransferase</fullName>
    </submittedName>
</protein>
<dbReference type="AlphaFoldDB" id="A0A918QAA2"/>